<dbReference type="InterPro" id="IPR038720">
    <property type="entry name" value="YprB_RNase_H-like_dom"/>
</dbReference>
<feature type="domain" description="YprB ribonuclease H-like" evidence="1">
    <location>
        <begin position="356"/>
        <end position="495"/>
    </location>
</feature>
<dbReference type="Pfam" id="PF13482">
    <property type="entry name" value="RNase_H_2"/>
    <property type="match status" value="1"/>
</dbReference>
<evidence type="ECO:0000313" key="2">
    <source>
        <dbReference type="EMBL" id="MDR7354128.1"/>
    </source>
</evidence>
<keyword evidence="3" id="KW-1185">Reference proteome</keyword>
<protein>
    <submittedName>
        <fullName evidence="2">RecB family nuclease</fullName>
    </submittedName>
</protein>
<reference evidence="2 3" key="1">
    <citation type="submission" date="2023-07" db="EMBL/GenBank/DDBJ databases">
        <title>Sequencing the genomes of 1000 actinobacteria strains.</title>
        <authorList>
            <person name="Klenk H.-P."/>
        </authorList>
    </citation>
    <scope>NUCLEOTIDE SEQUENCE [LARGE SCALE GENOMIC DNA]</scope>
    <source>
        <strain evidence="2 3">DSM 44508</strain>
    </source>
</reference>
<accession>A0ABU2B694</accession>
<gene>
    <name evidence="2" type="ORF">J2S37_000666</name>
</gene>
<comment type="caution">
    <text evidence="2">The sequence shown here is derived from an EMBL/GenBank/DDBJ whole genome shotgun (WGS) entry which is preliminary data.</text>
</comment>
<dbReference type="Proteomes" id="UP001183619">
    <property type="component" value="Unassembled WGS sequence"/>
</dbReference>
<dbReference type="InterPro" id="IPR019993">
    <property type="entry name" value="RecB_nuclease_TM0106_put"/>
</dbReference>
<sequence length="513" mass="57076">MEIRRTLHPQDLVGCRYRRVLTHVLPDIPPTDASVARRLRLEHSRAQIMALLPTRPEKGDNRHFRRIDLEPASVEERWFATLEAIVTGAHVITNAVVSVVVDDQEIVVEIDALVRHDSVGYMPVLITNHRIARADEHKTMNVVATRRLGLGRAHRAKYRLKHHAADTFSLAAAARALDALGVGCQRAIIIGQDFERGFVVDTDLFQQGLDQALAQPVPFAPHRVKECGHCRYWPQCEQQLLAVDDISLLFSGEKSWELKKQGIATVAALAQCSSPVEDVALARAYVGNRKLLKKQDAVSAPRFDVEIDIDVEAYLDRGAYLWGVFDGSSYHPFVTWDELGSEAEARNFAEFWQWLRERISKARAAGQSVGVFCYSANGENHWLRFSAKRFAQFRASIPGVPSEEEVSEFISSPLWIDVFALVRRQLLGTHGLGLKTVAPVAGFCWQVDDLDGEASVNLYLEATRALTSAQGADAAREALLTYNSDDCRATARVRHFLADGAPGVSTCAELCMD</sequence>
<dbReference type="SUPFAM" id="SSF53098">
    <property type="entry name" value="Ribonuclease H-like"/>
    <property type="match status" value="1"/>
</dbReference>
<evidence type="ECO:0000259" key="1">
    <source>
        <dbReference type="Pfam" id="PF13482"/>
    </source>
</evidence>
<organism evidence="2 3">
    <name type="scientific">Corynebacterium felinum</name>
    <dbReference type="NCBI Taxonomy" id="131318"/>
    <lineage>
        <taxon>Bacteria</taxon>
        <taxon>Bacillati</taxon>
        <taxon>Actinomycetota</taxon>
        <taxon>Actinomycetes</taxon>
        <taxon>Mycobacteriales</taxon>
        <taxon>Corynebacteriaceae</taxon>
        <taxon>Corynebacterium</taxon>
    </lineage>
</organism>
<dbReference type="InterPro" id="IPR012337">
    <property type="entry name" value="RNaseH-like_sf"/>
</dbReference>
<dbReference type="NCBIfam" id="TIGR03491">
    <property type="entry name" value="TM0106 family RecB-like putative nuclease"/>
    <property type="match status" value="1"/>
</dbReference>
<dbReference type="EMBL" id="JAVDYF010000001">
    <property type="protein sequence ID" value="MDR7354128.1"/>
    <property type="molecule type" value="Genomic_DNA"/>
</dbReference>
<name>A0ABU2B694_9CORY</name>
<proteinExistence type="predicted"/>
<evidence type="ECO:0000313" key="3">
    <source>
        <dbReference type="Proteomes" id="UP001183619"/>
    </source>
</evidence>
<dbReference type="RefSeq" id="WP_277104221.1">
    <property type="nucleotide sequence ID" value="NZ_BAAAJS010000038.1"/>
</dbReference>